<reference evidence="1" key="1">
    <citation type="submission" date="2014-11" db="EMBL/GenBank/DDBJ databases">
        <authorList>
            <person name="Amaro Gonzalez C."/>
        </authorList>
    </citation>
    <scope>NUCLEOTIDE SEQUENCE</scope>
</reference>
<dbReference type="AlphaFoldDB" id="A0A0E9VYA5"/>
<proteinExistence type="predicted"/>
<accession>A0A0E9VYA5</accession>
<evidence type="ECO:0000313" key="1">
    <source>
        <dbReference type="EMBL" id="JAH82275.1"/>
    </source>
</evidence>
<protein>
    <submittedName>
        <fullName evidence="1">Uncharacterized protein</fullName>
    </submittedName>
</protein>
<reference evidence="1" key="2">
    <citation type="journal article" date="2015" name="Fish Shellfish Immunol.">
        <title>Early steps in the European eel (Anguilla anguilla)-Vibrio vulnificus interaction in the gills: Role of the RtxA13 toxin.</title>
        <authorList>
            <person name="Callol A."/>
            <person name="Pajuelo D."/>
            <person name="Ebbesson L."/>
            <person name="Teles M."/>
            <person name="MacKenzie S."/>
            <person name="Amaro C."/>
        </authorList>
    </citation>
    <scope>NUCLEOTIDE SEQUENCE</scope>
</reference>
<dbReference type="EMBL" id="GBXM01026302">
    <property type="protein sequence ID" value="JAH82275.1"/>
    <property type="molecule type" value="Transcribed_RNA"/>
</dbReference>
<organism evidence="1">
    <name type="scientific">Anguilla anguilla</name>
    <name type="common">European freshwater eel</name>
    <name type="synonym">Muraena anguilla</name>
    <dbReference type="NCBI Taxonomy" id="7936"/>
    <lineage>
        <taxon>Eukaryota</taxon>
        <taxon>Metazoa</taxon>
        <taxon>Chordata</taxon>
        <taxon>Craniata</taxon>
        <taxon>Vertebrata</taxon>
        <taxon>Euteleostomi</taxon>
        <taxon>Actinopterygii</taxon>
        <taxon>Neopterygii</taxon>
        <taxon>Teleostei</taxon>
        <taxon>Anguilliformes</taxon>
        <taxon>Anguillidae</taxon>
        <taxon>Anguilla</taxon>
    </lineage>
</organism>
<sequence length="48" mass="5293">MRPCAIAPFDALDALHPNRGQGTIKLDRLVLHRKHGVKAMPIYPSSVT</sequence>
<name>A0A0E9VYA5_ANGAN</name>